<keyword evidence="3 8" id="KW-0999">Mitochondrion inner membrane</keyword>
<comment type="domain">
    <text evidence="8">The twin CX3C motif contains 4 conserved Cys residues that form 2 disulfide bonds in the mitochondrial intermembrane space.</text>
</comment>
<dbReference type="RefSeq" id="XP_056545593.1">
    <property type="nucleotide sequence ID" value="XM_056686851.1"/>
</dbReference>
<reference evidence="10" key="2">
    <citation type="journal article" date="2023" name="IMA Fungus">
        <title>Comparative genomic study of the Penicillium genus elucidates a diverse pangenome and 15 lateral gene transfer events.</title>
        <authorList>
            <person name="Petersen C."/>
            <person name="Sorensen T."/>
            <person name="Nielsen M.R."/>
            <person name="Sondergaard T.E."/>
            <person name="Sorensen J.L."/>
            <person name="Fitzpatrick D.A."/>
            <person name="Frisvad J.C."/>
            <person name="Nielsen K.L."/>
        </authorList>
    </citation>
    <scope>NUCLEOTIDE SEQUENCE</scope>
    <source>
        <strain evidence="10">IBT 26290</strain>
    </source>
</reference>
<evidence type="ECO:0000313" key="10">
    <source>
        <dbReference type="EMBL" id="KAJ5169132.1"/>
    </source>
</evidence>
<name>A0A9W9IAW0_9EURO</name>
<evidence type="ECO:0000256" key="7">
    <source>
        <dbReference type="ARBA" id="ARBA00023186"/>
    </source>
</evidence>
<evidence type="ECO:0000313" key="11">
    <source>
        <dbReference type="Proteomes" id="UP001149163"/>
    </source>
</evidence>
<keyword evidence="8" id="KW-0496">Mitochondrion</keyword>
<comment type="function">
    <text evidence="8">Mitochondrial intermembrane chaperone that participates in the import and insertion of some multi-pass transmembrane proteins into the mitochondrial inner membrane. Also required for the transfer of beta-barrel precursors from the TOM complex to the sorting and assembly machinery (SAM complex) of the outer membrane. Acts as a chaperone-like protein that protects the hydrophobic precursors from aggregation and guide them through the mitochondrial intermembrane space.</text>
</comment>
<accession>A0A9W9IAW0</accession>
<evidence type="ECO:0000256" key="8">
    <source>
        <dbReference type="RuleBase" id="RU367043"/>
    </source>
</evidence>
<comment type="similarity">
    <text evidence="2 8">Belongs to the small Tim family.</text>
</comment>
<keyword evidence="6 8" id="KW-1015">Disulfide bond</keyword>
<sequence length="90" mass="9977">MDPQLDISKLTDADKQELQQHLANETQKASIQQNVHALNDTCFKKCIVGKSITSGTLDRSEEACAANCVERWMDMQMGVLQKLGSMRGGH</sequence>
<keyword evidence="5 8" id="KW-0811">Translocation</keyword>
<dbReference type="OrthoDB" id="344165at2759"/>
<dbReference type="Proteomes" id="UP001149163">
    <property type="component" value="Unassembled WGS sequence"/>
</dbReference>
<protein>
    <recommendedName>
        <fullName evidence="8">Mitochondrial import inner membrane translocase subunit</fullName>
    </recommendedName>
</protein>
<dbReference type="GO" id="GO:0005743">
    <property type="term" value="C:mitochondrial inner membrane"/>
    <property type="evidence" value="ECO:0007669"/>
    <property type="project" value="UniProtKB-SubCell"/>
</dbReference>
<evidence type="ECO:0000256" key="2">
    <source>
        <dbReference type="ARBA" id="ARBA00006720"/>
    </source>
</evidence>
<keyword evidence="3 8" id="KW-0472">Membrane</keyword>
<keyword evidence="11" id="KW-1185">Reference proteome</keyword>
<evidence type="ECO:0000256" key="3">
    <source>
        <dbReference type="ARBA" id="ARBA00022792"/>
    </source>
</evidence>
<dbReference type="InterPro" id="IPR004217">
    <property type="entry name" value="Tim10-like"/>
</dbReference>
<gene>
    <name evidence="10" type="ORF">N7482_004726</name>
</gene>
<evidence type="ECO:0000256" key="1">
    <source>
        <dbReference type="ARBA" id="ARBA00004137"/>
    </source>
</evidence>
<dbReference type="SUPFAM" id="SSF144122">
    <property type="entry name" value="Tim10-like"/>
    <property type="match status" value="1"/>
</dbReference>
<reference evidence="10" key="1">
    <citation type="submission" date="2022-11" db="EMBL/GenBank/DDBJ databases">
        <authorList>
            <person name="Petersen C."/>
        </authorList>
    </citation>
    <scope>NUCLEOTIDE SEQUENCE</scope>
    <source>
        <strain evidence="10">IBT 26290</strain>
    </source>
</reference>
<feature type="domain" description="Tim10-like" evidence="9">
    <location>
        <begin position="21"/>
        <end position="83"/>
    </location>
</feature>
<proteinExistence type="inferred from homology"/>
<dbReference type="EMBL" id="JAPQKN010000002">
    <property type="protein sequence ID" value="KAJ5169132.1"/>
    <property type="molecule type" value="Genomic_DNA"/>
</dbReference>
<organism evidence="10 11">
    <name type="scientific">Penicillium canariense</name>
    <dbReference type="NCBI Taxonomy" id="189055"/>
    <lineage>
        <taxon>Eukaryota</taxon>
        <taxon>Fungi</taxon>
        <taxon>Dikarya</taxon>
        <taxon>Ascomycota</taxon>
        <taxon>Pezizomycotina</taxon>
        <taxon>Eurotiomycetes</taxon>
        <taxon>Eurotiomycetidae</taxon>
        <taxon>Eurotiales</taxon>
        <taxon>Aspergillaceae</taxon>
        <taxon>Penicillium</taxon>
    </lineage>
</organism>
<dbReference type="Gene3D" id="1.10.287.810">
    <property type="entry name" value="Mitochondrial import inner membrane translocase subunit tim13 like domains"/>
    <property type="match status" value="1"/>
</dbReference>
<comment type="subcellular location">
    <subcellularLocation>
        <location evidence="1 8">Mitochondrion inner membrane</location>
        <topology evidence="1 8">Peripheral membrane protein</topology>
        <orientation evidence="1 8">Intermembrane side</orientation>
    </subcellularLocation>
</comment>
<dbReference type="GeneID" id="81426027"/>
<dbReference type="AlphaFoldDB" id="A0A9W9IAW0"/>
<keyword evidence="7 8" id="KW-0143">Chaperone</keyword>
<evidence type="ECO:0000256" key="4">
    <source>
        <dbReference type="ARBA" id="ARBA00022927"/>
    </source>
</evidence>
<keyword evidence="4 8" id="KW-0653">Protein transport</keyword>
<evidence type="ECO:0000259" key="9">
    <source>
        <dbReference type="Pfam" id="PF02953"/>
    </source>
</evidence>
<comment type="caution">
    <text evidence="10">The sequence shown here is derived from an EMBL/GenBank/DDBJ whole genome shotgun (WGS) entry which is preliminary data.</text>
</comment>
<keyword evidence="8" id="KW-0813">Transport</keyword>
<dbReference type="InterPro" id="IPR035427">
    <property type="entry name" value="Tim10-like_dom_sf"/>
</dbReference>
<dbReference type="GO" id="GO:0015031">
    <property type="term" value="P:protein transport"/>
    <property type="evidence" value="ECO:0007669"/>
    <property type="project" value="UniProtKB-KW"/>
</dbReference>
<evidence type="ECO:0000256" key="5">
    <source>
        <dbReference type="ARBA" id="ARBA00023010"/>
    </source>
</evidence>
<comment type="subunit">
    <text evidence="8">Heterohexamer.</text>
</comment>
<dbReference type="Pfam" id="PF02953">
    <property type="entry name" value="zf-Tim10_DDP"/>
    <property type="match status" value="1"/>
</dbReference>
<evidence type="ECO:0000256" key="6">
    <source>
        <dbReference type="ARBA" id="ARBA00023157"/>
    </source>
</evidence>